<feature type="domain" description="DDE Tnp4" evidence="8">
    <location>
        <begin position="34"/>
        <end position="182"/>
    </location>
</feature>
<dbReference type="Proteomes" id="UP000429523">
    <property type="component" value="Unassembled WGS sequence"/>
</dbReference>
<evidence type="ECO:0000256" key="1">
    <source>
        <dbReference type="ARBA" id="ARBA00001968"/>
    </source>
</evidence>
<evidence type="ECO:0000259" key="8">
    <source>
        <dbReference type="Pfam" id="PF13359"/>
    </source>
</evidence>
<comment type="caution">
    <text evidence="9">The sequence shown here is derived from an EMBL/GenBank/DDBJ whole genome shotgun (WGS) entry which is preliminary data.</text>
</comment>
<protein>
    <recommendedName>
        <fullName evidence="8">DDE Tnp4 domain-containing protein</fullName>
    </recommendedName>
</protein>
<keyword evidence="7" id="KW-0539">Nucleus</keyword>
<sequence length="243" mass="27083">MKSLVALPTARAQLLKLSIEFEDGYRIQGCVGALDGCHIPIVQPSVSNSKKFYNRKCFYSFNMSAVVDKRRRFLDIDVGGRGGAGRLLTGLDEHYSIPFFLLADSAYANSKHVVTTFEIAETQRDVPTARLNRALAGMRYPVECAFGILKSRCRVLGKPVEMARTNVEAVPTLIAAVCILHNFAIDLGDGAWDVDAEADQRAFYFANFLTMTNDGQRFGACHTDTKTRDALLKWMRFRDSIRG</sequence>
<evidence type="ECO:0000313" key="12">
    <source>
        <dbReference type="Proteomes" id="UP000437068"/>
    </source>
</evidence>
<keyword evidence="4" id="KW-0540">Nuclease</keyword>
<evidence type="ECO:0000313" key="9">
    <source>
        <dbReference type="EMBL" id="KAE8920361.1"/>
    </source>
</evidence>
<dbReference type="GO" id="GO:0004518">
    <property type="term" value="F:nuclease activity"/>
    <property type="evidence" value="ECO:0007669"/>
    <property type="project" value="UniProtKB-KW"/>
</dbReference>
<comment type="similarity">
    <text evidence="3">Belongs to the HARBI1 family.</text>
</comment>
<dbReference type="EMBL" id="QXGE01001098">
    <property type="protein sequence ID" value="KAE9297868.1"/>
    <property type="molecule type" value="Genomic_DNA"/>
</dbReference>
<comment type="subcellular location">
    <subcellularLocation>
        <location evidence="2">Nucleus</location>
    </subcellularLocation>
</comment>
<keyword evidence="5" id="KW-0479">Metal-binding</keyword>
<gene>
    <name evidence="10" type="ORF">PF001_g16191</name>
    <name evidence="9" type="ORF">PF009_g29341</name>
</gene>
<dbReference type="Proteomes" id="UP000437068">
    <property type="component" value="Unassembled WGS sequence"/>
</dbReference>
<proteinExistence type="inferred from homology"/>
<reference evidence="11 12" key="1">
    <citation type="submission" date="2018-08" db="EMBL/GenBank/DDBJ databases">
        <title>Genomic investigation of the strawberry pathogen Phytophthora fragariae indicates pathogenicity is determined by transcriptional variation in three key races.</title>
        <authorList>
            <person name="Adams T.M."/>
            <person name="Armitage A.D."/>
            <person name="Sobczyk M.K."/>
            <person name="Bates H.J."/>
            <person name="Dunwell J.M."/>
            <person name="Nellist C.F."/>
            <person name="Harrison R.J."/>
        </authorList>
    </citation>
    <scope>NUCLEOTIDE SEQUENCE [LARGE SCALE GENOMIC DNA]</scope>
    <source>
        <strain evidence="10 12">A4</strain>
        <strain evidence="9 11">NOV-9</strain>
    </source>
</reference>
<comment type="cofactor">
    <cofactor evidence="1">
        <name>a divalent metal cation</name>
        <dbReference type="ChEBI" id="CHEBI:60240"/>
    </cofactor>
</comment>
<evidence type="ECO:0000256" key="3">
    <source>
        <dbReference type="ARBA" id="ARBA00006958"/>
    </source>
</evidence>
<dbReference type="GO" id="GO:0005634">
    <property type="term" value="C:nucleus"/>
    <property type="evidence" value="ECO:0007669"/>
    <property type="project" value="UniProtKB-SubCell"/>
</dbReference>
<dbReference type="InterPro" id="IPR027806">
    <property type="entry name" value="HARBI1_dom"/>
</dbReference>
<organism evidence="9 11">
    <name type="scientific">Phytophthora fragariae</name>
    <dbReference type="NCBI Taxonomy" id="53985"/>
    <lineage>
        <taxon>Eukaryota</taxon>
        <taxon>Sar</taxon>
        <taxon>Stramenopiles</taxon>
        <taxon>Oomycota</taxon>
        <taxon>Peronosporomycetes</taxon>
        <taxon>Peronosporales</taxon>
        <taxon>Peronosporaceae</taxon>
        <taxon>Phytophthora</taxon>
    </lineage>
</organism>
<evidence type="ECO:0000313" key="10">
    <source>
        <dbReference type="EMBL" id="KAE9297868.1"/>
    </source>
</evidence>
<dbReference type="PANTHER" id="PTHR22930">
    <property type="match status" value="1"/>
</dbReference>
<dbReference type="AlphaFoldDB" id="A0A6A3DMJ7"/>
<accession>A0A6A3DMJ7</accession>
<evidence type="ECO:0000256" key="5">
    <source>
        <dbReference type="ARBA" id="ARBA00022723"/>
    </source>
</evidence>
<dbReference type="PANTHER" id="PTHR22930:SF85">
    <property type="entry name" value="GH03217P-RELATED"/>
    <property type="match status" value="1"/>
</dbReference>
<name>A0A6A3DMJ7_9STRA</name>
<dbReference type="GO" id="GO:0046872">
    <property type="term" value="F:metal ion binding"/>
    <property type="evidence" value="ECO:0007669"/>
    <property type="project" value="UniProtKB-KW"/>
</dbReference>
<dbReference type="Pfam" id="PF13359">
    <property type="entry name" value="DDE_Tnp_4"/>
    <property type="match status" value="1"/>
</dbReference>
<evidence type="ECO:0000256" key="7">
    <source>
        <dbReference type="ARBA" id="ARBA00023242"/>
    </source>
</evidence>
<dbReference type="GO" id="GO:0016787">
    <property type="term" value="F:hydrolase activity"/>
    <property type="evidence" value="ECO:0007669"/>
    <property type="project" value="UniProtKB-KW"/>
</dbReference>
<evidence type="ECO:0000256" key="4">
    <source>
        <dbReference type="ARBA" id="ARBA00022722"/>
    </source>
</evidence>
<keyword evidence="6" id="KW-0378">Hydrolase</keyword>
<evidence type="ECO:0000256" key="6">
    <source>
        <dbReference type="ARBA" id="ARBA00022801"/>
    </source>
</evidence>
<evidence type="ECO:0000313" key="11">
    <source>
        <dbReference type="Proteomes" id="UP000429523"/>
    </source>
</evidence>
<evidence type="ECO:0000256" key="2">
    <source>
        <dbReference type="ARBA" id="ARBA00004123"/>
    </source>
</evidence>
<dbReference type="EMBL" id="QXGF01004059">
    <property type="protein sequence ID" value="KAE8920361.1"/>
    <property type="molecule type" value="Genomic_DNA"/>
</dbReference>
<dbReference type="InterPro" id="IPR045249">
    <property type="entry name" value="HARBI1-like"/>
</dbReference>